<keyword evidence="4" id="KW-1185">Reference proteome</keyword>
<dbReference type="eggNOG" id="ENOG502RP0M">
    <property type="taxonomic scope" value="Eukaryota"/>
</dbReference>
<dbReference type="PANTHER" id="PTHR35486:SF9">
    <property type="entry name" value="OSJNBB0016D16.16-LIKE PROTEIN"/>
    <property type="match status" value="1"/>
</dbReference>
<evidence type="ECO:0000256" key="1">
    <source>
        <dbReference type="SAM" id="MobiDB-lite"/>
    </source>
</evidence>
<dbReference type="Gramene" id="KQJ84272">
    <property type="protein sequence ID" value="KQJ84272"/>
    <property type="gene ID" value="BRADI_5g19734v3"/>
</dbReference>
<dbReference type="OrthoDB" id="688025at2759"/>
<feature type="region of interest" description="Disordered" evidence="1">
    <location>
        <begin position="235"/>
        <end position="257"/>
    </location>
</feature>
<reference evidence="3" key="3">
    <citation type="submission" date="2018-08" db="UniProtKB">
        <authorList>
            <consortium name="EnsemblPlants"/>
        </authorList>
    </citation>
    <scope>IDENTIFICATION</scope>
    <source>
        <strain evidence="3">cv. Bd21</strain>
    </source>
</reference>
<dbReference type="OMA" id="HRDLCDE"/>
<dbReference type="EMBL" id="CM000884">
    <property type="protein sequence ID" value="KQJ84272.1"/>
    <property type="molecule type" value="Genomic_DNA"/>
</dbReference>
<feature type="region of interest" description="Disordered" evidence="1">
    <location>
        <begin position="124"/>
        <end position="217"/>
    </location>
</feature>
<dbReference type="InterPro" id="IPR008004">
    <property type="entry name" value="OCTOPUS-like"/>
</dbReference>
<feature type="compositionally biased region" description="Basic residues" evidence="1">
    <location>
        <begin position="149"/>
        <end position="167"/>
    </location>
</feature>
<dbReference type="EnsemblPlants" id="KQJ84272">
    <property type="protein sequence ID" value="KQJ84272"/>
    <property type="gene ID" value="BRADI_5g19734v3"/>
</dbReference>
<dbReference type="GeneID" id="100846061"/>
<name>I1J134_BRADI</name>
<dbReference type="RefSeq" id="XP_003580485.1">
    <property type="nucleotide sequence ID" value="XM_003580437.4"/>
</dbReference>
<reference evidence="2" key="2">
    <citation type="submission" date="2017-06" db="EMBL/GenBank/DDBJ databases">
        <title>WGS assembly of Brachypodium distachyon.</title>
        <authorList>
            <consortium name="The International Brachypodium Initiative"/>
            <person name="Lucas S."/>
            <person name="Harmon-Smith M."/>
            <person name="Lail K."/>
            <person name="Tice H."/>
            <person name="Grimwood J."/>
            <person name="Bruce D."/>
            <person name="Barry K."/>
            <person name="Shu S."/>
            <person name="Lindquist E."/>
            <person name="Wang M."/>
            <person name="Pitluck S."/>
            <person name="Vogel J.P."/>
            <person name="Garvin D.F."/>
            <person name="Mockler T.C."/>
            <person name="Schmutz J."/>
            <person name="Rokhsar D."/>
            <person name="Bevan M.W."/>
        </authorList>
    </citation>
    <scope>NUCLEOTIDE SEQUENCE</scope>
    <source>
        <strain evidence="2">Bd21</strain>
    </source>
</reference>
<proteinExistence type="predicted"/>
<reference evidence="2 3" key="1">
    <citation type="journal article" date="2010" name="Nature">
        <title>Genome sequencing and analysis of the model grass Brachypodium distachyon.</title>
        <authorList>
            <consortium name="International Brachypodium Initiative"/>
        </authorList>
    </citation>
    <scope>NUCLEOTIDE SEQUENCE [LARGE SCALE GENOMIC DNA]</scope>
    <source>
        <strain evidence="2 3">Bd21</strain>
    </source>
</reference>
<dbReference type="HOGENOM" id="CLU_070434_0_0_1"/>
<protein>
    <submittedName>
        <fullName evidence="2 3">Uncharacterized protein</fullName>
    </submittedName>
</protein>
<organism evidence="2">
    <name type="scientific">Brachypodium distachyon</name>
    <name type="common">Purple false brome</name>
    <name type="synonym">Trachynia distachya</name>
    <dbReference type="NCBI Taxonomy" id="15368"/>
    <lineage>
        <taxon>Eukaryota</taxon>
        <taxon>Viridiplantae</taxon>
        <taxon>Streptophyta</taxon>
        <taxon>Embryophyta</taxon>
        <taxon>Tracheophyta</taxon>
        <taxon>Spermatophyta</taxon>
        <taxon>Magnoliopsida</taxon>
        <taxon>Liliopsida</taxon>
        <taxon>Poales</taxon>
        <taxon>Poaceae</taxon>
        <taxon>BOP clade</taxon>
        <taxon>Pooideae</taxon>
        <taxon>Stipodae</taxon>
        <taxon>Brachypodieae</taxon>
        <taxon>Brachypodium</taxon>
    </lineage>
</organism>
<accession>I1J134</accession>
<gene>
    <name evidence="3" type="primary">LOC100846061</name>
    <name evidence="2" type="ORF">BRADI_5g19734v3</name>
</gene>
<evidence type="ECO:0000313" key="4">
    <source>
        <dbReference type="Proteomes" id="UP000008810"/>
    </source>
</evidence>
<dbReference type="Proteomes" id="UP000008810">
    <property type="component" value="Chromosome 5"/>
</dbReference>
<dbReference type="AlphaFoldDB" id="I1J134"/>
<dbReference type="STRING" id="15368.I1J134"/>
<evidence type="ECO:0000313" key="2">
    <source>
        <dbReference type="EMBL" id="KQJ84272.1"/>
    </source>
</evidence>
<dbReference type="Pfam" id="PF05340">
    <property type="entry name" value="DUF740"/>
    <property type="match status" value="1"/>
</dbReference>
<dbReference type="PANTHER" id="PTHR35486">
    <property type="entry name" value="EXPRESSED PROTEIN"/>
    <property type="match status" value="1"/>
</dbReference>
<dbReference type="KEGG" id="bdi:100846061"/>
<evidence type="ECO:0000313" key="3">
    <source>
        <dbReference type="EnsemblPlants" id="KQJ84272"/>
    </source>
</evidence>
<sequence length="282" mass="30556">MRCKRHPYECGVGVCASCLRDRLLALAAAQNEASSLPPAPPTPDQPAVQLFPRSVSPYVSRRKSDASVPGSWKRHPSRLFFRTPQVGPSYGVGTGFEEGDIGGFQIKPPRPRRSKLSALAALFGHRPGSKGGAREERRHGSWLAGIMPRGRRKKAPVRTASPHRRSPPRAVSDYRGLSPARCSVTDEEGSGESSSLAADSPWRPSPSPMRKAPCRRFHGGAGPGVSVCISPLVRPSSARHHRGVNPPDVPAVSGELRPSPHHRLSSLHHCRSWKLADGGRFR</sequence>